<feature type="coiled-coil region" evidence="1">
    <location>
        <begin position="377"/>
        <end position="404"/>
    </location>
</feature>
<evidence type="ECO:0000256" key="1">
    <source>
        <dbReference type="SAM" id="Coils"/>
    </source>
</evidence>
<feature type="region of interest" description="Disordered" evidence="2">
    <location>
        <begin position="1723"/>
        <end position="1809"/>
    </location>
</feature>
<feature type="coiled-coil region" evidence="1">
    <location>
        <begin position="885"/>
        <end position="912"/>
    </location>
</feature>
<feature type="region of interest" description="Disordered" evidence="2">
    <location>
        <begin position="1523"/>
        <end position="1574"/>
    </location>
</feature>
<feature type="compositionally biased region" description="Low complexity" evidence="2">
    <location>
        <begin position="1784"/>
        <end position="1799"/>
    </location>
</feature>
<feature type="coiled-coil region" evidence="1">
    <location>
        <begin position="569"/>
        <end position="596"/>
    </location>
</feature>
<feature type="region of interest" description="Disordered" evidence="2">
    <location>
        <begin position="245"/>
        <end position="266"/>
    </location>
</feature>
<feature type="coiled-coil region" evidence="1">
    <location>
        <begin position="1268"/>
        <end position="1302"/>
    </location>
</feature>
<accession>A0AB38ZM63</accession>
<evidence type="ECO:0000313" key="4">
    <source>
        <dbReference type="EMBL" id="XAO13468.1"/>
    </source>
</evidence>
<evidence type="ECO:0000259" key="3">
    <source>
        <dbReference type="Pfam" id="PF19173"/>
    </source>
</evidence>
<keyword evidence="1" id="KW-0175">Coiled coil</keyword>
<feature type="coiled-coil region" evidence="1">
    <location>
        <begin position="731"/>
        <end position="789"/>
    </location>
</feature>
<dbReference type="Pfam" id="PF19173">
    <property type="entry name" value="DUF5855"/>
    <property type="match status" value="1"/>
</dbReference>
<feature type="domain" description="DUF5855" evidence="3">
    <location>
        <begin position="1"/>
        <end position="177"/>
    </location>
</feature>
<reference evidence="4" key="1">
    <citation type="submission" date="2024-01" db="EMBL/GenBank/DDBJ databases">
        <title>Genomic and biogeographic characterisation of Mantoniella tinhauana virus 1, the first discovered Mantoniella-infecting prasinovirus.</title>
        <authorList>
            <person name="Rey Redondo E."/>
            <person name="Yung C.C.M."/>
        </authorList>
    </citation>
    <scope>NUCLEOTIDE SEQUENCE</scope>
    <source>
        <strain evidence="4">Lau Fau Shan</strain>
    </source>
</reference>
<feature type="region of interest" description="Disordered" evidence="2">
    <location>
        <begin position="144"/>
        <end position="204"/>
    </location>
</feature>
<evidence type="ECO:0000256" key="2">
    <source>
        <dbReference type="SAM" id="MobiDB-lite"/>
    </source>
</evidence>
<dbReference type="InterPro" id="IPR043877">
    <property type="entry name" value="DUF5855"/>
</dbReference>
<feature type="coiled-coil region" evidence="1">
    <location>
        <begin position="1167"/>
        <end position="1202"/>
    </location>
</feature>
<protein>
    <recommendedName>
        <fullName evidence="3">DUF5855 domain-containing protein</fullName>
    </recommendedName>
</protein>
<dbReference type="EMBL" id="PP130629">
    <property type="protein sequence ID" value="XAO13468.1"/>
    <property type="molecule type" value="Genomic_DNA"/>
</dbReference>
<organism evidence="4">
    <name type="scientific">Mantoniella tinhauana virus 1</name>
    <dbReference type="NCBI Taxonomy" id="3111543"/>
    <lineage>
        <taxon>Viruses</taxon>
    </lineage>
</organism>
<feature type="coiled-coil region" evidence="1">
    <location>
        <begin position="1617"/>
        <end position="1644"/>
    </location>
</feature>
<proteinExistence type="predicted"/>
<sequence length="1871" mass="215358">MLKACDPDASLDNLRKAVEMNTGQKITLTKKQICQVYENIHSGQLPLPPLILNPDRTYLVDKNSPLTVSDYEKYFDSRSKKTTIKSIARKLKIGQIDNMTKDELIDAIGDKLMFLNVIEPIKIGRVVSVKRGTANNINRRAANNTNRGAANNTTLGTNNTNRGAANNTTLGTNNTNRGAANNTTLGTNNTNRGAANNTTLGTNNINRRAANNTTLGTNNINRRAANNTNRGAANRRVATNRTTRVNFPSGGLFRNRPGPIGTRRDMTTNRTTRVNFPSGGLFRNRSQGFQIGRVDAFKKPIALDYSNDITRSDAIKKIKSLELRREKPFLDKAKVRGIRYSDLVEEAVEYKKRERDFLISLQRLKVPIEPFLNRMKREDLKQLQVEAELKADEAKNVLRNNEEKMSIMLTTLPFINQASKLTLKSRARRPGSNIETLIEEAKRLNESGKQKVIEERKNKFMTMLMNVDISNENKKQLQNIIDEKTNLNQLKKSAISKVRQELIAYLAPLKVNRVEYLRRLNQGEKLENLKRDAEKRMGDVRSDERLRFSKSLNTLNLQPQDKNRIMRSYDDGERNLSKLMNEAKNMKRRRDALKLNTEKQRLRKLAKGLNININLTNLSDVPRFENRIRTMATNKLKGELVGKVQQLSRIATNMNLDAQVQSDILRIKNNNEYEITRARVLDLSKKKLYERSKNLQVNFSSNIERATNMKSLQFIRDKIDAKGVEKKRTIMENINKKRKNLKAYIDNIKNLSLEKRRAFKRQVNKVENLEELKEDINVEVERMKQNQKDRDLEEIKQYIQSRGLNTTPYIQRFKNSTIPMATMKAIVNKDVANKNKIKEAEQRGIKVNKNVDRSVRQYIDKGKNALSNIIIRMKMNHDLLDKVTAIKTLANLEKVQREIDSISRQMKNDKNKALIRQMESMGFSPREINSVLGKKLPFNKSQNVIANMAMDKMKVDLTIYFDQLGVPVSKRKMFYEELNRTKNVRKVKNDVMRFIQTKPPERPVTNIRQILNMYNLKSEDKADILRNWNKYSNMTISDVKNRAGKRSAELKKEKGDALLSYLKTLNLSNDDVKEIMQNFDANPKNTTVLRMKALRMKNLAIQEKRLKSRAKNANVNMNININTERDVVNINQRIDAAYITKAKQELSRAALNKNIDISNDLERVQSMNDVKRVKSKLERLVKNKNRQELITLERAVANLSQNDKVRFLNQLKSKPLKNILAEIEPIKERKKRDAFFEKIKKYDWLDENDINTVMTIYDTTKDPTKAINKVKQLRKNKVAEDRKQLEKELNGMNLNVRNKKAVLNAFNKRPGLLEVFKADAVNRAEKRKREKIEKDKQNLNTFLNSLGLSNKDREELLKKPQNVIREEALKLKKTRDGEKLESIMSRLDHLPEKSKVKLRSELDSGKKLKNVVANAKRRSLLVKSKKNVIDYIQGRNVSSAEKNTLIKQFKEGTIGEGVVRKRIREIEQTTAAQALLNKKEKVRGFLKNTSLTEKQKRTIVNTVKNTNSIESIQERITTLDKKMKSRREMLRKKQQPDTTPVLSETEKSKPLPPPPVLSETEKSKPLPPPPINTSMINLQIMDTSKNKNTLIQFIKNSKISNAQKQRYLKQLNKTGTNIKALRNLVKSEAELSSAKNEMVQLVNKEIALPYRFQWKGIIDGSKTIKRLEEIKRNLSAKILLRNEIKQSKIGPVKRQGHILRVTTVGDNVNRRRRIFMNDVKGAAKSKPVVETPPNKKPVVETPPNKKPVVETPPKKRQRVVTETPPKKRQRVVTETPPKKRQRVVTETPPNKKPVVVKPPSTERPAVTPSPRTMLNIKRSKISAINKLRKIPQSTKTMYKRRLETAKTVNNYNRVVAEATKENQLLAIKKPK</sequence>
<name>A0AB38ZM63_9VIRU</name>